<evidence type="ECO:0000256" key="1">
    <source>
        <dbReference type="ARBA" id="ARBA00022729"/>
    </source>
</evidence>
<evidence type="ECO:0000313" key="6">
    <source>
        <dbReference type="Proteomes" id="UP000289734"/>
    </source>
</evidence>
<feature type="signal peptide" evidence="3">
    <location>
        <begin position="1"/>
        <end position="30"/>
    </location>
</feature>
<dbReference type="InterPro" id="IPR050280">
    <property type="entry name" value="OMP_Chaperone_SurA"/>
</dbReference>
<evidence type="ECO:0000256" key="2">
    <source>
        <dbReference type="PROSITE-ProRule" id="PRU00278"/>
    </source>
</evidence>
<feature type="domain" description="PpiC" evidence="4">
    <location>
        <begin position="200"/>
        <end position="301"/>
    </location>
</feature>
<feature type="domain" description="PpiC" evidence="4">
    <location>
        <begin position="304"/>
        <end position="399"/>
    </location>
</feature>
<dbReference type="SUPFAM" id="SSF54534">
    <property type="entry name" value="FKBP-like"/>
    <property type="match status" value="2"/>
</dbReference>
<dbReference type="InterPro" id="IPR046357">
    <property type="entry name" value="PPIase_dom_sf"/>
</dbReference>
<comment type="caution">
    <text evidence="5">The sequence shown here is derived from an EMBL/GenBank/DDBJ whole genome shotgun (WGS) entry which is preliminary data.</text>
</comment>
<evidence type="ECO:0000259" key="4">
    <source>
        <dbReference type="PROSITE" id="PS50198"/>
    </source>
</evidence>
<keyword evidence="2 5" id="KW-0413">Isomerase</keyword>
<reference evidence="6" key="1">
    <citation type="submission" date="2019-01" db="EMBL/GenBank/DDBJ databases">
        <title>Cytophagaceae bacterium strain CAR-16.</title>
        <authorList>
            <person name="Chen W.-M."/>
        </authorList>
    </citation>
    <scope>NUCLEOTIDE SEQUENCE [LARGE SCALE GENOMIC DNA]</scope>
    <source>
        <strain evidence="6">ICH-30</strain>
    </source>
</reference>
<dbReference type="Gene3D" id="1.10.4030.10">
    <property type="entry name" value="Porin chaperone SurA, peptide-binding domain"/>
    <property type="match status" value="1"/>
</dbReference>
<dbReference type="OrthoDB" id="14196at2"/>
<accession>A0A4Q1KJY9</accession>
<feature type="chain" id="PRO_5020511470" evidence="3">
    <location>
        <begin position="31"/>
        <end position="477"/>
    </location>
</feature>
<organism evidence="5 6">
    <name type="scientific">Flavobacterium piscinae</name>
    <dbReference type="NCBI Taxonomy" id="2506424"/>
    <lineage>
        <taxon>Bacteria</taxon>
        <taxon>Pseudomonadati</taxon>
        <taxon>Bacteroidota</taxon>
        <taxon>Flavobacteriia</taxon>
        <taxon>Flavobacteriales</taxon>
        <taxon>Flavobacteriaceae</taxon>
        <taxon>Flavobacterium</taxon>
    </lineage>
</organism>
<dbReference type="PANTHER" id="PTHR47637:SF1">
    <property type="entry name" value="CHAPERONE SURA"/>
    <property type="match status" value="1"/>
</dbReference>
<dbReference type="Gene3D" id="3.10.50.40">
    <property type="match status" value="2"/>
</dbReference>
<gene>
    <name evidence="5" type="ORF">EQG68_12115</name>
</gene>
<keyword evidence="1 3" id="KW-0732">Signal</keyword>
<dbReference type="EMBL" id="SBKQ01000012">
    <property type="protein sequence ID" value="RXR30181.1"/>
    <property type="molecule type" value="Genomic_DNA"/>
</dbReference>
<keyword evidence="2" id="KW-0697">Rotamase</keyword>
<proteinExistence type="predicted"/>
<protein>
    <submittedName>
        <fullName evidence="5">Peptidylprolyl isomerase</fullName>
    </submittedName>
</protein>
<dbReference type="PROSITE" id="PS50198">
    <property type="entry name" value="PPIC_PPIASE_2"/>
    <property type="match status" value="2"/>
</dbReference>
<sequence>MPLKTTNMKFINKTAIALLLLVTFGFSSEAQEIIPEDAPVKKDSIEPFKRKKIDGIIATVGEYIILDSDIDMEYIELASQGISTENVSRCELLGKLMEDRLYAHQALQDSTIVVKDSEINNMMEERIAYMLSQIGSMEKMLKFYNKKSEEDFRSFFFDVLKQNKLSTEMRNKVVEEVEITPEEVRTFFKKIPKEDLPTFGAEMEVSQIVFEPKISQEEKQKVIDKLNEIRNDVLNNGASFKTKAVIFTQDRASASTGGFYKMNRKTQFVKEFKEVAFSLNEGEISKPFETEFGYHIILVEKIRGQEVDLRHILLTPKVSDEALKEAKEKAQLVRQRIMDGELSFADAARSMSDEKETRANGGILLNPKTMDSKFELTKMDPTLYGQVSNLKDNEVSVPILDEDQKGMKKYKLLMVTNRIDSHIADYSTDYIKIKDLALKEKQFEAIGKWSNEKIMETYIKINGEYRNCQFMNNWMKK</sequence>
<keyword evidence="6" id="KW-1185">Reference proteome</keyword>
<dbReference type="SUPFAM" id="SSF109998">
    <property type="entry name" value="Triger factor/SurA peptide-binding domain-like"/>
    <property type="match status" value="1"/>
</dbReference>
<name>A0A4Q1KJY9_9FLAO</name>
<evidence type="ECO:0000256" key="3">
    <source>
        <dbReference type="SAM" id="SignalP"/>
    </source>
</evidence>
<dbReference type="PANTHER" id="PTHR47637">
    <property type="entry name" value="CHAPERONE SURA"/>
    <property type="match status" value="1"/>
</dbReference>
<dbReference type="InterPro" id="IPR027304">
    <property type="entry name" value="Trigger_fact/SurA_dom_sf"/>
</dbReference>
<dbReference type="GO" id="GO:0003755">
    <property type="term" value="F:peptidyl-prolyl cis-trans isomerase activity"/>
    <property type="evidence" value="ECO:0007669"/>
    <property type="project" value="UniProtKB-KW"/>
</dbReference>
<dbReference type="InterPro" id="IPR000297">
    <property type="entry name" value="PPIase_PpiC"/>
</dbReference>
<dbReference type="Pfam" id="PF00639">
    <property type="entry name" value="Rotamase"/>
    <property type="match status" value="2"/>
</dbReference>
<evidence type="ECO:0000313" key="5">
    <source>
        <dbReference type="EMBL" id="RXR30181.1"/>
    </source>
</evidence>
<dbReference type="AlphaFoldDB" id="A0A4Q1KJY9"/>
<dbReference type="Proteomes" id="UP000289734">
    <property type="component" value="Unassembled WGS sequence"/>
</dbReference>